<keyword evidence="6 12" id="KW-0698">rRNA processing</keyword>
<comment type="catalytic activity">
    <reaction evidence="11 12">
        <text>uridine(1498) in 16S rRNA + S-adenosyl-L-methionine = N(3)-methyluridine(1498) in 16S rRNA + S-adenosyl-L-homocysteine + H(+)</text>
        <dbReference type="Rhea" id="RHEA:42920"/>
        <dbReference type="Rhea" id="RHEA-COMP:10283"/>
        <dbReference type="Rhea" id="RHEA-COMP:10284"/>
        <dbReference type="ChEBI" id="CHEBI:15378"/>
        <dbReference type="ChEBI" id="CHEBI:57856"/>
        <dbReference type="ChEBI" id="CHEBI:59789"/>
        <dbReference type="ChEBI" id="CHEBI:65315"/>
        <dbReference type="ChEBI" id="CHEBI:74502"/>
        <dbReference type="EC" id="2.1.1.193"/>
    </reaction>
</comment>
<feature type="domain" description="Ribosomal RNA small subunit methyltransferase E methyltransferase" evidence="13">
    <location>
        <begin position="80"/>
        <end position="244"/>
    </location>
</feature>
<dbReference type="GO" id="GO:0070475">
    <property type="term" value="P:rRNA base methylation"/>
    <property type="evidence" value="ECO:0007669"/>
    <property type="project" value="TreeGrafter"/>
</dbReference>
<feature type="domain" description="Ribosomal RNA small subunit methyltransferase E PUA-like" evidence="14">
    <location>
        <begin position="24"/>
        <end position="70"/>
    </location>
</feature>
<dbReference type="Pfam" id="PF04452">
    <property type="entry name" value="Methyltrans_RNA"/>
    <property type="match status" value="1"/>
</dbReference>
<evidence type="ECO:0000256" key="3">
    <source>
        <dbReference type="ARBA" id="ARBA00012328"/>
    </source>
</evidence>
<dbReference type="Gene3D" id="2.40.240.20">
    <property type="entry name" value="Hypothetical PUA domain-like, domain 1"/>
    <property type="match status" value="1"/>
</dbReference>
<keyword evidence="16" id="KW-1185">Reference proteome</keyword>
<evidence type="ECO:0000256" key="6">
    <source>
        <dbReference type="ARBA" id="ARBA00022552"/>
    </source>
</evidence>
<dbReference type="SUPFAM" id="SSF75217">
    <property type="entry name" value="alpha/beta knot"/>
    <property type="match status" value="1"/>
</dbReference>
<dbReference type="GO" id="GO:0070042">
    <property type="term" value="F:rRNA (uridine-N3-)-methyltransferase activity"/>
    <property type="evidence" value="ECO:0007669"/>
    <property type="project" value="TreeGrafter"/>
</dbReference>
<evidence type="ECO:0000256" key="2">
    <source>
        <dbReference type="ARBA" id="ARBA00005528"/>
    </source>
</evidence>
<keyword evidence="5 12" id="KW-0963">Cytoplasm</keyword>
<evidence type="ECO:0000256" key="12">
    <source>
        <dbReference type="PIRNR" id="PIRNR015601"/>
    </source>
</evidence>
<keyword evidence="8 12" id="KW-0808">Transferase</keyword>
<dbReference type="InterPro" id="IPR029026">
    <property type="entry name" value="tRNA_m1G_MTases_N"/>
</dbReference>
<dbReference type="AlphaFoldDB" id="A0A1G8ETM1"/>
<dbReference type="EMBL" id="FNDT01000002">
    <property type="protein sequence ID" value="SDH73210.1"/>
    <property type="molecule type" value="Genomic_DNA"/>
</dbReference>
<protein>
    <recommendedName>
        <fullName evidence="4 12">Ribosomal RNA small subunit methyltransferase E</fullName>
        <ecNumber evidence="3 12">2.1.1.193</ecNumber>
    </recommendedName>
</protein>
<evidence type="ECO:0000256" key="1">
    <source>
        <dbReference type="ARBA" id="ARBA00004496"/>
    </source>
</evidence>
<evidence type="ECO:0000256" key="9">
    <source>
        <dbReference type="ARBA" id="ARBA00022691"/>
    </source>
</evidence>
<comment type="similarity">
    <text evidence="2 12">Belongs to the RNA methyltransferase RsmE family.</text>
</comment>
<evidence type="ECO:0000256" key="8">
    <source>
        <dbReference type="ARBA" id="ARBA00022679"/>
    </source>
</evidence>
<dbReference type="InterPro" id="IPR046886">
    <property type="entry name" value="RsmE_MTase_dom"/>
</dbReference>
<evidence type="ECO:0000259" key="13">
    <source>
        <dbReference type="Pfam" id="PF04452"/>
    </source>
</evidence>
<keyword evidence="9 12" id="KW-0949">S-adenosyl-L-methionine</keyword>
<dbReference type="PANTHER" id="PTHR30027">
    <property type="entry name" value="RIBOSOMAL RNA SMALL SUBUNIT METHYLTRANSFERASE E"/>
    <property type="match status" value="1"/>
</dbReference>
<dbReference type="NCBIfam" id="TIGR00046">
    <property type="entry name" value="RsmE family RNA methyltransferase"/>
    <property type="match status" value="1"/>
</dbReference>
<evidence type="ECO:0000313" key="15">
    <source>
        <dbReference type="EMBL" id="SDH73210.1"/>
    </source>
</evidence>
<proteinExistence type="inferred from homology"/>
<dbReference type="InterPro" id="IPR029028">
    <property type="entry name" value="Alpha/beta_knot_MTases"/>
</dbReference>
<dbReference type="Pfam" id="PF20260">
    <property type="entry name" value="PUA_4"/>
    <property type="match status" value="1"/>
</dbReference>
<dbReference type="Gene3D" id="3.40.1280.10">
    <property type="match status" value="1"/>
</dbReference>
<dbReference type="InterPro" id="IPR006700">
    <property type="entry name" value="RsmE"/>
</dbReference>
<organism evidence="15 16">
    <name type="scientific">Arthrobacter subterraneus</name>
    <dbReference type="NCBI Taxonomy" id="335973"/>
    <lineage>
        <taxon>Bacteria</taxon>
        <taxon>Bacillati</taxon>
        <taxon>Actinomycetota</taxon>
        <taxon>Actinomycetes</taxon>
        <taxon>Micrococcales</taxon>
        <taxon>Micrococcaceae</taxon>
        <taxon>Arthrobacter</taxon>
    </lineage>
</organism>
<dbReference type="InterPro" id="IPR046887">
    <property type="entry name" value="RsmE_PUA-like"/>
</dbReference>
<evidence type="ECO:0000256" key="4">
    <source>
        <dbReference type="ARBA" id="ARBA00013673"/>
    </source>
</evidence>
<dbReference type="NCBIfam" id="NF008693">
    <property type="entry name" value="PRK11713.2-3"/>
    <property type="match status" value="1"/>
</dbReference>
<comment type="function">
    <text evidence="10 12">Specifically methylates the N3 position of the uracil ring of uridine 1498 (m3U1498) in 16S rRNA. Acts on the fully assembled 30S ribosomal subunit.</text>
</comment>
<sequence>MTNQAFFGDPAAVQGAVAGSSLTLRGPEAHHAATVKRIATGESIDVVDGSGHRLSCTVVDSAADAVVLRVDAVSFDPPPETRLVLVQALAKGDRGELAVEAATELGVDAVLPWQADRSIVRWRAEKAAKGRLKWESLVRAASKQSRRTRLPEVLDVLDSRGVARWLAGVQCPVLLHEDAELSLAQYWARTPAMGAATVAVIVGPEGGISPQEVELFVNQGAVAVQLGSNVLRASTAGPAAIAVLNQLSGRW</sequence>
<reference evidence="15 16" key="1">
    <citation type="submission" date="2016-10" db="EMBL/GenBank/DDBJ databases">
        <authorList>
            <person name="de Groot N.N."/>
        </authorList>
    </citation>
    <scope>NUCLEOTIDE SEQUENCE [LARGE SCALE GENOMIC DNA]</scope>
    <source>
        <strain evidence="15 16">NP_1H</strain>
    </source>
</reference>
<dbReference type="Proteomes" id="UP000199258">
    <property type="component" value="Unassembled WGS sequence"/>
</dbReference>
<dbReference type="PIRSF" id="PIRSF015601">
    <property type="entry name" value="MTase_slr0722"/>
    <property type="match status" value="1"/>
</dbReference>
<dbReference type="STRING" id="335973.SAMN04488693_102238"/>
<dbReference type="SUPFAM" id="SSF88697">
    <property type="entry name" value="PUA domain-like"/>
    <property type="match status" value="1"/>
</dbReference>
<evidence type="ECO:0000313" key="16">
    <source>
        <dbReference type="Proteomes" id="UP000199258"/>
    </source>
</evidence>
<evidence type="ECO:0000256" key="7">
    <source>
        <dbReference type="ARBA" id="ARBA00022603"/>
    </source>
</evidence>
<name>A0A1G8ETM1_9MICC</name>
<dbReference type="CDD" id="cd18084">
    <property type="entry name" value="RsmE-like"/>
    <property type="match status" value="1"/>
</dbReference>
<evidence type="ECO:0000256" key="11">
    <source>
        <dbReference type="ARBA" id="ARBA00047944"/>
    </source>
</evidence>
<evidence type="ECO:0000259" key="14">
    <source>
        <dbReference type="Pfam" id="PF20260"/>
    </source>
</evidence>
<dbReference type="InterPro" id="IPR015947">
    <property type="entry name" value="PUA-like_sf"/>
</dbReference>
<comment type="subcellular location">
    <subcellularLocation>
        <location evidence="1 12">Cytoplasm</location>
    </subcellularLocation>
</comment>
<gene>
    <name evidence="15" type="ORF">SAMN04488693_102238</name>
</gene>
<evidence type="ECO:0000256" key="10">
    <source>
        <dbReference type="ARBA" id="ARBA00025699"/>
    </source>
</evidence>
<accession>A0A1G8ETM1</accession>
<dbReference type="RefSeq" id="WP_090584712.1">
    <property type="nucleotide sequence ID" value="NZ_FNDT01000002.1"/>
</dbReference>
<evidence type="ECO:0000256" key="5">
    <source>
        <dbReference type="ARBA" id="ARBA00022490"/>
    </source>
</evidence>
<dbReference type="OrthoDB" id="9808126at2"/>
<keyword evidence="7 12" id="KW-0489">Methyltransferase</keyword>
<dbReference type="GO" id="GO:0005737">
    <property type="term" value="C:cytoplasm"/>
    <property type="evidence" value="ECO:0007669"/>
    <property type="project" value="UniProtKB-SubCell"/>
</dbReference>
<dbReference type="PANTHER" id="PTHR30027:SF3">
    <property type="entry name" value="16S RRNA (URACIL(1498)-N(3))-METHYLTRANSFERASE"/>
    <property type="match status" value="1"/>
</dbReference>
<dbReference type="EC" id="2.1.1.193" evidence="3 12"/>